<keyword evidence="1" id="KW-0472">Membrane</keyword>
<feature type="transmembrane region" description="Helical" evidence="1">
    <location>
        <begin position="6"/>
        <end position="29"/>
    </location>
</feature>
<reference evidence="2" key="1">
    <citation type="submission" date="2013-10" db="EMBL/GenBank/DDBJ databases">
        <title>Draft genome sequence of Clostridium botulinum type B strain Osaka05.</title>
        <authorList>
            <person name="Sakaguchi Y."/>
            <person name="Hosomi K."/>
            <person name="Uchiyama J."/>
            <person name="Ogura Y."/>
            <person name="Sakaguchi M."/>
            <person name="Kohda T."/>
            <person name="Mukamoto M."/>
            <person name="Misawa N."/>
            <person name="Matsuzaki S."/>
            <person name="Hayashi T."/>
            <person name="Kozaki S."/>
        </authorList>
    </citation>
    <scope>NUCLEOTIDE SEQUENCE</scope>
    <source>
        <strain evidence="2">Osaka05</strain>
    </source>
</reference>
<feature type="transmembrane region" description="Helical" evidence="1">
    <location>
        <begin position="65"/>
        <end position="85"/>
    </location>
</feature>
<dbReference type="Proteomes" id="UP000054164">
    <property type="component" value="Unassembled WGS sequence"/>
</dbReference>
<protein>
    <submittedName>
        <fullName evidence="2">Uncharacterized protein</fullName>
    </submittedName>
</protein>
<accession>A0A060N355</accession>
<keyword evidence="1" id="KW-1133">Transmembrane helix</keyword>
<feature type="transmembrane region" description="Helical" evidence="1">
    <location>
        <begin position="41"/>
        <end position="59"/>
    </location>
</feature>
<organism evidence="2">
    <name type="scientific">Clostridium botulinum B str. Osaka05</name>
    <dbReference type="NCBI Taxonomy" id="1407017"/>
    <lineage>
        <taxon>Bacteria</taxon>
        <taxon>Bacillati</taxon>
        <taxon>Bacillota</taxon>
        <taxon>Clostridia</taxon>
        <taxon>Eubacteriales</taxon>
        <taxon>Clostridiaceae</taxon>
        <taxon>Clostridium</taxon>
    </lineage>
</organism>
<sequence>MDGQSFITGTQAATFGGCTFMTFIVVQLLKEAKPFKNMQTKYFATIVGILNVFFTSLLFGDFNVAQIYLIIINGILVAINAMGVYNAEGKKKDKEIQTIDNFYTTEEPQFIAEDNLTIATDTNEFDSVIKNQNEIKG</sequence>
<proteinExistence type="predicted"/>
<dbReference type="AlphaFoldDB" id="A0A060N355"/>
<dbReference type="RefSeq" id="WP_030031940.1">
    <property type="nucleotide sequence ID" value="NZ_BA000058.1"/>
</dbReference>
<dbReference type="EMBL" id="BA000058">
    <property type="protein sequence ID" value="BAO04866.1"/>
    <property type="molecule type" value="Genomic_DNA"/>
</dbReference>
<evidence type="ECO:0000256" key="1">
    <source>
        <dbReference type="SAM" id="Phobius"/>
    </source>
</evidence>
<dbReference type="HOGENOM" id="CLU_1861697_0_0_9"/>
<keyword evidence="1" id="KW-0812">Transmembrane</keyword>
<evidence type="ECO:0000313" key="2">
    <source>
        <dbReference type="EMBL" id="BAO04866.1"/>
    </source>
</evidence>
<name>A0A060N355_CLOBO</name>
<gene>
    <name evidence="2" type="ORF">CBO05P1_147</name>
</gene>